<protein>
    <submittedName>
        <fullName evidence="3">Uncharacterized protein</fullName>
    </submittedName>
</protein>
<sequence>MEGNVVFAIIAISVVLTAIQAAPANDNKQGQSQLFGYKFDGPVERGLWRTGQYLSSFGKISDCHSLCIHRHRRNGGRCVPCRGYCDRSTWCPPNMTCQCF</sequence>
<organism evidence="2 3">
    <name type="scientific">Romanomermis culicivorax</name>
    <name type="common">Nematode worm</name>
    <dbReference type="NCBI Taxonomy" id="13658"/>
    <lineage>
        <taxon>Eukaryota</taxon>
        <taxon>Metazoa</taxon>
        <taxon>Ecdysozoa</taxon>
        <taxon>Nematoda</taxon>
        <taxon>Enoplea</taxon>
        <taxon>Dorylaimia</taxon>
        <taxon>Mermithida</taxon>
        <taxon>Mermithoidea</taxon>
        <taxon>Mermithidae</taxon>
        <taxon>Romanomermis</taxon>
    </lineage>
</organism>
<keyword evidence="1" id="KW-0732">Signal</keyword>
<dbReference type="OMA" id="NANSGYC"/>
<dbReference type="WBParaSite" id="nRc.2.0.1.t07839-RA">
    <property type="protein sequence ID" value="nRc.2.0.1.t07839-RA"/>
    <property type="gene ID" value="nRc.2.0.1.g07839"/>
</dbReference>
<dbReference type="AlphaFoldDB" id="A0A915I311"/>
<keyword evidence="2" id="KW-1185">Reference proteome</keyword>
<feature type="signal peptide" evidence="1">
    <location>
        <begin position="1"/>
        <end position="21"/>
    </location>
</feature>
<proteinExistence type="predicted"/>
<feature type="chain" id="PRO_5038077236" evidence="1">
    <location>
        <begin position="22"/>
        <end position="100"/>
    </location>
</feature>
<dbReference type="Proteomes" id="UP000887565">
    <property type="component" value="Unplaced"/>
</dbReference>
<evidence type="ECO:0000313" key="2">
    <source>
        <dbReference type="Proteomes" id="UP000887565"/>
    </source>
</evidence>
<evidence type="ECO:0000313" key="3">
    <source>
        <dbReference type="WBParaSite" id="nRc.2.0.1.t07839-RA"/>
    </source>
</evidence>
<name>A0A915I311_ROMCU</name>
<reference evidence="3" key="1">
    <citation type="submission" date="2022-11" db="UniProtKB">
        <authorList>
            <consortium name="WormBaseParasite"/>
        </authorList>
    </citation>
    <scope>IDENTIFICATION</scope>
</reference>
<accession>A0A915I311</accession>
<evidence type="ECO:0000256" key="1">
    <source>
        <dbReference type="SAM" id="SignalP"/>
    </source>
</evidence>